<dbReference type="Pfam" id="PF12833">
    <property type="entry name" value="HTH_18"/>
    <property type="match status" value="1"/>
</dbReference>
<dbReference type="EMBL" id="CYSD01000037">
    <property type="protein sequence ID" value="CUH79273.1"/>
    <property type="molecule type" value="Genomic_DNA"/>
</dbReference>
<dbReference type="GO" id="GO:0003700">
    <property type="term" value="F:DNA-binding transcription factor activity"/>
    <property type="evidence" value="ECO:0007669"/>
    <property type="project" value="InterPro"/>
</dbReference>
<evidence type="ECO:0000313" key="5">
    <source>
        <dbReference type="EMBL" id="CUH79273.1"/>
    </source>
</evidence>
<accession>A0A0N7M024</accession>
<dbReference type="PROSITE" id="PS01124">
    <property type="entry name" value="HTH_ARAC_FAMILY_2"/>
    <property type="match status" value="1"/>
</dbReference>
<dbReference type="GO" id="GO:0005829">
    <property type="term" value="C:cytosol"/>
    <property type="evidence" value="ECO:0007669"/>
    <property type="project" value="TreeGrafter"/>
</dbReference>
<evidence type="ECO:0000313" key="6">
    <source>
        <dbReference type="Proteomes" id="UP000052022"/>
    </source>
</evidence>
<evidence type="ECO:0000259" key="4">
    <source>
        <dbReference type="PROSITE" id="PS01124"/>
    </source>
</evidence>
<feature type="domain" description="HTH araC/xylS-type" evidence="4">
    <location>
        <begin position="150"/>
        <end position="247"/>
    </location>
</feature>
<dbReference type="RefSeq" id="WP_058290358.1">
    <property type="nucleotide sequence ID" value="NZ_CYSD01000037.1"/>
</dbReference>
<dbReference type="GO" id="GO:0000976">
    <property type="term" value="F:transcription cis-regulatory region binding"/>
    <property type="evidence" value="ECO:0007669"/>
    <property type="project" value="TreeGrafter"/>
</dbReference>
<name>A0A0N7M024_9RHOB</name>
<evidence type="ECO:0000256" key="2">
    <source>
        <dbReference type="ARBA" id="ARBA00023125"/>
    </source>
</evidence>
<evidence type="ECO:0000256" key="3">
    <source>
        <dbReference type="ARBA" id="ARBA00023163"/>
    </source>
</evidence>
<dbReference type="InterPro" id="IPR018060">
    <property type="entry name" value="HTH_AraC"/>
</dbReference>
<gene>
    <name evidence="5" type="primary">ureR</name>
    <name evidence="5" type="ORF">TRM7557_02315</name>
</gene>
<keyword evidence="1" id="KW-0805">Transcription regulation</keyword>
<dbReference type="Gene3D" id="1.10.10.60">
    <property type="entry name" value="Homeodomain-like"/>
    <property type="match status" value="1"/>
</dbReference>
<dbReference type="STRING" id="928856.SAMN04488049_101403"/>
<dbReference type="Proteomes" id="UP000052022">
    <property type="component" value="Unassembled WGS sequence"/>
</dbReference>
<evidence type="ECO:0000256" key="1">
    <source>
        <dbReference type="ARBA" id="ARBA00023015"/>
    </source>
</evidence>
<reference evidence="5 6" key="1">
    <citation type="submission" date="2015-09" db="EMBL/GenBank/DDBJ databases">
        <authorList>
            <consortium name="Swine Surveillance"/>
        </authorList>
    </citation>
    <scope>NUCLEOTIDE SEQUENCE [LARGE SCALE GENOMIC DNA]</scope>
    <source>
        <strain evidence="5 6">CECT 7557</strain>
    </source>
</reference>
<organism evidence="5 6">
    <name type="scientific">Tritonibacter multivorans</name>
    <dbReference type="NCBI Taxonomy" id="928856"/>
    <lineage>
        <taxon>Bacteria</taxon>
        <taxon>Pseudomonadati</taxon>
        <taxon>Pseudomonadota</taxon>
        <taxon>Alphaproteobacteria</taxon>
        <taxon>Rhodobacterales</taxon>
        <taxon>Paracoccaceae</taxon>
        <taxon>Tritonibacter</taxon>
    </lineage>
</organism>
<keyword evidence="6" id="KW-1185">Reference proteome</keyword>
<dbReference type="SMART" id="SM00342">
    <property type="entry name" value="HTH_ARAC"/>
    <property type="match status" value="1"/>
</dbReference>
<protein>
    <submittedName>
        <fullName evidence="5">Urease operon transcriptional activator</fullName>
    </submittedName>
</protein>
<sequence>MNFFQALGLSQDLISETVLAGQPAAVSAIDSEPPAPRGVIAAALVKVPVPSVIAEKFTRLERFCADAERTTFAPSDDALVLRGVAASANPAMARFKLEILCTLLRQAGCSAPVLNLSAAAKGTGQPFSISMTDMPAEPELDSSASPRITDHLAALIVADPARAWRIDDAATHLGLTGRSLQRYLLAENSTFSKVLRTARTNVARRLLEGKSHSLAEIGFCCGYADQAHFQREFRKVVQVTPRKYRLGQRAA</sequence>
<proteinExistence type="predicted"/>
<dbReference type="OrthoDB" id="9805730at2"/>
<keyword evidence="2" id="KW-0238">DNA-binding</keyword>
<dbReference type="InterPro" id="IPR009057">
    <property type="entry name" value="Homeodomain-like_sf"/>
</dbReference>
<keyword evidence="3" id="KW-0804">Transcription</keyword>
<dbReference type="AlphaFoldDB" id="A0A0N7M024"/>
<dbReference type="PANTHER" id="PTHR47894:SF4">
    <property type="entry name" value="HTH-TYPE TRANSCRIPTIONAL REGULATOR GADX"/>
    <property type="match status" value="1"/>
</dbReference>
<dbReference type="SUPFAM" id="SSF46689">
    <property type="entry name" value="Homeodomain-like"/>
    <property type="match status" value="1"/>
</dbReference>
<dbReference type="PANTHER" id="PTHR47894">
    <property type="entry name" value="HTH-TYPE TRANSCRIPTIONAL REGULATOR GADX"/>
    <property type="match status" value="1"/>
</dbReference>